<dbReference type="SUPFAM" id="SSF52518">
    <property type="entry name" value="Thiamin diphosphate-binding fold (THDP-binding)"/>
    <property type="match status" value="1"/>
</dbReference>
<dbReference type="GO" id="GO:0009083">
    <property type="term" value="P:branched-chain amino acid catabolic process"/>
    <property type="evidence" value="ECO:0007669"/>
    <property type="project" value="TreeGrafter"/>
</dbReference>
<comment type="caution">
    <text evidence="13">The sequence shown here is derived from an EMBL/GenBank/DDBJ whole genome shotgun (WGS) entry which is preliminary data.</text>
</comment>
<keyword evidence="5" id="KW-0479">Metal-binding</keyword>
<feature type="region of interest" description="Disordered" evidence="11">
    <location>
        <begin position="1"/>
        <end position="109"/>
    </location>
</feature>
<feature type="compositionally biased region" description="Low complexity" evidence="11">
    <location>
        <begin position="305"/>
        <end position="319"/>
    </location>
</feature>
<comment type="cofactor">
    <cofactor evidence="1">
        <name>thiamine diphosphate</name>
        <dbReference type="ChEBI" id="CHEBI:58937"/>
    </cofactor>
</comment>
<keyword evidence="14" id="KW-1185">Reference proteome</keyword>
<feature type="region of interest" description="Disordered" evidence="11">
    <location>
        <begin position="609"/>
        <end position="679"/>
    </location>
</feature>
<dbReference type="OrthoDB" id="3845at2759"/>
<dbReference type="FunFam" id="3.40.50.970:FF:000015">
    <property type="entry name" value="2-oxoisovalerate dehydrogenase subunit alpha"/>
    <property type="match status" value="1"/>
</dbReference>
<evidence type="ECO:0000256" key="4">
    <source>
        <dbReference type="ARBA" id="ARBA00012277"/>
    </source>
</evidence>
<feature type="compositionally biased region" description="Polar residues" evidence="11">
    <location>
        <begin position="612"/>
        <end position="628"/>
    </location>
</feature>
<feature type="region of interest" description="Disordered" evidence="11">
    <location>
        <begin position="216"/>
        <end position="247"/>
    </location>
</feature>
<dbReference type="InterPro" id="IPR029061">
    <property type="entry name" value="THDP-binding"/>
</dbReference>
<gene>
    <name evidence="13" type="ORF">B0A50_04245</name>
</gene>
<dbReference type="CDD" id="cd02000">
    <property type="entry name" value="TPP_E1_PDC_ADC_BCADC"/>
    <property type="match status" value="1"/>
</dbReference>
<proteinExistence type="inferred from homology"/>
<dbReference type="EC" id="1.2.4.4" evidence="4"/>
<evidence type="ECO:0000256" key="1">
    <source>
        <dbReference type="ARBA" id="ARBA00001964"/>
    </source>
</evidence>
<dbReference type="GO" id="GO:0005759">
    <property type="term" value="C:mitochondrial matrix"/>
    <property type="evidence" value="ECO:0007669"/>
    <property type="project" value="UniProtKB-SubCell"/>
</dbReference>
<dbReference type="InterPro" id="IPR050771">
    <property type="entry name" value="Alpha-ketoacid_DH_E1_comp"/>
</dbReference>
<evidence type="ECO:0000259" key="12">
    <source>
        <dbReference type="Pfam" id="PF00676"/>
    </source>
</evidence>
<feature type="compositionally biased region" description="Basic and acidic residues" evidence="11">
    <location>
        <begin position="423"/>
        <end position="449"/>
    </location>
</feature>
<feature type="region of interest" description="Disordered" evidence="11">
    <location>
        <begin position="423"/>
        <end position="490"/>
    </location>
</feature>
<evidence type="ECO:0000256" key="2">
    <source>
        <dbReference type="ARBA" id="ARBA00004305"/>
    </source>
</evidence>
<accession>A0A4V5N492</accession>
<dbReference type="PANTHER" id="PTHR43380:SF1">
    <property type="entry name" value="2-OXOISOVALERATE DEHYDROGENASE SUBUNIT ALPHA, MITOCHONDRIAL"/>
    <property type="match status" value="1"/>
</dbReference>
<feature type="region of interest" description="Disordered" evidence="11">
    <location>
        <begin position="513"/>
        <end position="584"/>
    </location>
</feature>
<protein>
    <recommendedName>
        <fullName evidence="4">3-methyl-2-oxobutanoate dehydrogenase (2-methylpropanoyl-transferring)</fullName>
        <ecNumber evidence="4">1.2.4.4</ecNumber>
    </recommendedName>
    <alternativeName>
        <fullName evidence="10">Branched-chain alpha-keto acid dehydrogenase E1 component alpha chain</fullName>
    </alternativeName>
</protein>
<name>A0A4V5N492_9PEZI</name>
<feature type="compositionally biased region" description="Polar residues" evidence="11">
    <location>
        <begin position="647"/>
        <end position="677"/>
    </location>
</feature>
<dbReference type="GO" id="GO:0046872">
    <property type="term" value="F:metal ion binding"/>
    <property type="evidence" value="ECO:0007669"/>
    <property type="project" value="UniProtKB-KW"/>
</dbReference>
<comment type="similarity">
    <text evidence="3">Belongs to the BCKDHA family.</text>
</comment>
<sequence length="1160" mass="125284">METAIEHGISPREVTTPSKSPATKQRSFSDPPSAQAATLQPSPTLRERVSRQASKDDHDAALTTLRTPRQPSGCLRRPDFARGLSLQMPAPPSPSVAGDLNSGWSRGQAVPLSPKLDEKEIHMQSAQADLSASPATSLPRHSRGLDFSRACTNLHHSTLAARQPGHSPGSSPLMTTKSMMIPTRKASSGSMMLDSPAMGGGGWGSLAPERSTVSSSVGSVNMLGSDSESSASDEDASMGGDDHQDDIFTTPQVHKLQNPSAPTPFAISHTPNWANASHFSPAQASLMKTIRRNKLQTDARRTRKSSSSASGSGYSSMASPRATSPPPLRSIESSAHGTAGYFPWAANSAKSRRESLAMGADGMHLSSGNDSGDEASSHAAPSTPGVVRRPVVRRGNLLPKTKGFARIRAALLEEAAPIDTDMRRESETIRQVRERDGSVSELDLTHDVPRPGTATAASSPNLLPAVSESAQEDFGQDLDNEVSSSQPKANGLGVNFALHASRNSGGLDYWNRFDPSSMRTPPPPPSYPRHSSILSSDINMESPAPGQSGGATADVFWRRPRARSSASEASDAFGSTAPGPVNDDMALKKFKRRREDDFDIATIKRRAVSPGMSAQNSPVLTHSPSQRDVQGVWGQPPERATKKDGQLLSSAAWDSSQLGSQTQPLQSVRSNSGSSAANVGLASQGKKLGLQGMVDTNDGLMKMSIERATRVFRPLTSRGVSAAVALRVINPRCHRRLQSVSQRPGSDRVHFPGAVNSQFTNTLAFTRPSEKDAMPTYRVLNQDGEIVDSSQSPPEISEQDLLKMYRDMVTVSIMDIIMFDAQRQGRISFYMVSAGEEGIAVGSASALSPNDPIFAQYRETGIFQHRGFTPADFMAQLFATTADPGKGRNMPVHYGSTKFRIHTISSPLATQIPQAAGAAYAVKLQNQQNPTAEQRVVACYFGEGAASEGDFHAALNVAATRAVPCVFVCRNNGFAISTPTLEQYRGDGIASRGVGYGIDTIRVDGNDILAVREAMKRARALALEGGGRPVLIEAMSYRVSHHSTSDDSFAYRARVEVEEWKRRDNPVTRLRKFLEGRGLWGEEKEKELRSEARKAVLEAYRSAEKERHPALRNLISDVYEEMTEEQLEQLGKMRDVVERYPDEYDGSGYEEGVEGLKVER</sequence>
<dbReference type="Proteomes" id="UP000308549">
    <property type="component" value="Unassembled WGS sequence"/>
</dbReference>
<evidence type="ECO:0000256" key="7">
    <source>
        <dbReference type="ARBA" id="ARBA00022958"/>
    </source>
</evidence>
<evidence type="ECO:0000256" key="8">
    <source>
        <dbReference type="ARBA" id="ARBA00023002"/>
    </source>
</evidence>
<feature type="domain" description="Dehydrogenase E1 component" evidence="12">
    <location>
        <begin position="806"/>
        <end position="1109"/>
    </location>
</feature>
<feature type="compositionally biased region" description="Polar residues" evidence="11">
    <location>
        <begin position="13"/>
        <end position="43"/>
    </location>
</feature>
<dbReference type="InterPro" id="IPR001017">
    <property type="entry name" value="DH_E1"/>
</dbReference>
<feature type="region of interest" description="Disordered" evidence="11">
    <location>
        <begin position="294"/>
        <end position="334"/>
    </location>
</feature>
<evidence type="ECO:0000313" key="14">
    <source>
        <dbReference type="Proteomes" id="UP000308549"/>
    </source>
</evidence>
<keyword evidence="8" id="KW-0560">Oxidoreductase</keyword>
<feature type="compositionally biased region" description="Basic and acidic residues" evidence="11">
    <location>
        <begin position="45"/>
        <end position="60"/>
    </location>
</feature>
<feature type="compositionally biased region" description="Acidic residues" evidence="11">
    <location>
        <begin position="470"/>
        <end position="480"/>
    </location>
</feature>
<dbReference type="Pfam" id="PF00676">
    <property type="entry name" value="E1_dh"/>
    <property type="match status" value="1"/>
</dbReference>
<dbReference type="AlphaFoldDB" id="A0A4V5N492"/>
<dbReference type="PANTHER" id="PTHR43380">
    <property type="entry name" value="2-OXOISOVALERATE DEHYDROGENASE SUBUNIT ALPHA, MITOCHONDRIAL"/>
    <property type="match status" value="1"/>
</dbReference>
<feature type="compositionally biased region" description="Low complexity" evidence="11">
    <location>
        <begin position="563"/>
        <end position="572"/>
    </location>
</feature>
<keyword evidence="9" id="KW-0496">Mitochondrion</keyword>
<feature type="region of interest" description="Disordered" evidence="11">
    <location>
        <begin position="361"/>
        <end position="388"/>
    </location>
</feature>
<evidence type="ECO:0000313" key="13">
    <source>
        <dbReference type="EMBL" id="TKA26799.1"/>
    </source>
</evidence>
<evidence type="ECO:0000256" key="9">
    <source>
        <dbReference type="ARBA" id="ARBA00023128"/>
    </source>
</evidence>
<reference evidence="13 14" key="1">
    <citation type="submission" date="2017-03" db="EMBL/GenBank/DDBJ databases">
        <title>Genomes of endolithic fungi from Antarctica.</title>
        <authorList>
            <person name="Coleine C."/>
            <person name="Masonjones S."/>
            <person name="Stajich J.E."/>
        </authorList>
    </citation>
    <scope>NUCLEOTIDE SEQUENCE [LARGE SCALE GENOMIC DNA]</scope>
    <source>
        <strain evidence="13 14">CCFEE 6315</strain>
    </source>
</reference>
<evidence type="ECO:0000256" key="11">
    <source>
        <dbReference type="SAM" id="MobiDB-lite"/>
    </source>
</evidence>
<organism evidence="13 14">
    <name type="scientific">Salinomyces thailandicus</name>
    <dbReference type="NCBI Taxonomy" id="706561"/>
    <lineage>
        <taxon>Eukaryota</taxon>
        <taxon>Fungi</taxon>
        <taxon>Dikarya</taxon>
        <taxon>Ascomycota</taxon>
        <taxon>Pezizomycotina</taxon>
        <taxon>Dothideomycetes</taxon>
        <taxon>Dothideomycetidae</taxon>
        <taxon>Mycosphaerellales</taxon>
        <taxon>Teratosphaeriaceae</taxon>
        <taxon>Salinomyces</taxon>
    </lineage>
</organism>
<keyword evidence="6" id="KW-0809">Transit peptide</keyword>
<keyword evidence="7" id="KW-0630">Potassium</keyword>
<evidence type="ECO:0000256" key="5">
    <source>
        <dbReference type="ARBA" id="ARBA00022723"/>
    </source>
</evidence>
<evidence type="ECO:0000256" key="10">
    <source>
        <dbReference type="ARBA" id="ARBA00031050"/>
    </source>
</evidence>
<dbReference type="Gene3D" id="3.40.50.970">
    <property type="match status" value="1"/>
</dbReference>
<evidence type="ECO:0000256" key="6">
    <source>
        <dbReference type="ARBA" id="ARBA00022946"/>
    </source>
</evidence>
<comment type="subcellular location">
    <subcellularLocation>
        <location evidence="2">Mitochondrion matrix</location>
    </subcellularLocation>
</comment>
<dbReference type="EMBL" id="NAJL01000026">
    <property type="protein sequence ID" value="TKA26799.1"/>
    <property type="molecule type" value="Genomic_DNA"/>
</dbReference>
<dbReference type="GO" id="GO:0003863">
    <property type="term" value="F:branched-chain 2-oxo acid dehydrogenase activity"/>
    <property type="evidence" value="ECO:0007669"/>
    <property type="project" value="UniProtKB-EC"/>
</dbReference>
<evidence type="ECO:0000256" key="3">
    <source>
        <dbReference type="ARBA" id="ARBA00008646"/>
    </source>
</evidence>